<evidence type="ECO:0000256" key="9">
    <source>
        <dbReference type="ARBA" id="ARBA00022763"/>
    </source>
</evidence>
<dbReference type="STRING" id="479433.Caci_1646"/>
<dbReference type="GO" id="GO:0003887">
    <property type="term" value="F:DNA-directed DNA polymerase activity"/>
    <property type="evidence" value="ECO:0007669"/>
    <property type="project" value="UniProtKB-UniRule"/>
</dbReference>
<evidence type="ECO:0000256" key="8">
    <source>
        <dbReference type="ARBA" id="ARBA00022723"/>
    </source>
</evidence>
<dbReference type="InterPro" id="IPR001126">
    <property type="entry name" value="UmuC"/>
</dbReference>
<dbReference type="Gene3D" id="1.10.150.20">
    <property type="entry name" value="5' to 3' exonuclease, C-terminal subdomain"/>
    <property type="match status" value="1"/>
</dbReference>
<dbReference type="InterPro" id="IPR053848">
    <property type="entry name" value="IMS_HHH_1"/>
</dbReference>
<evidence type="ECO:0000256" key="11">
    <source>
        <dbReference type="ARBA" id="ARBA00022932"/>
    </source>
</evidence>
<feature type="domain" description="N-acetyltransferase" evidence="19">
    <location>
        <begin position="704"/>
        <end position="834"/>
    </location>
</feature>
<feature type="compositionally biased region" description="Low complexity" evidence="17">
    <location>
        <begin position="420"/>
        <end position="445"/>
    </location>
</feature>
<dbReference type="InterPro" id="IPR050116">
    <property type="entry name" value="DNA_polymerase-Y"/>
</dbReference>
<comment type="subcellular location">
    <subcellularLocation>
        <location evidence="1 16">Cytoplasm</location>
    </subcellularLocation>
</comment>
<evidence type="ECO:0000256" key="7">
    <source>
        <dbReference type="ARBA" id="ARBA00022705"/>
    </source>
</evidence>
<dbReference type="InterPro" id="IPR043502">
    <property type="entry name" value="DNA/RNA_pol_sf"/>
</dbReference>
<evidence type="ECO:0000256" key="12">
    <source>
        <dbReference type="ARBA" id="ARBA00023125"/>
    </source>
</evidence>
<evidence type="ECO:0000259" key="19">
    <source>
        <dbReference type="PROSITE" id="PS51186"/>
    </source>
</evidence>
<dbReference type="Proteomes" id="UP000000851">
    <property type="component" value="Chromosome"/>
</dbReference>
<dbReference type="InterPro" id="IPR017961">
    <property type="entry name" value="DNA_pol_Y-fam_little_finger"/>
</dbReference>
<feature type="compositionally biased region" description="Low complexity" evidence="17">
    <location>
        <begin position="577"/>
        <end position="605"/>
    </location>
</feature>
<evidence type="ECO:0000256" key="4">
    <source>
        <dbReference type="ARBA" id="ARBA00022490"/>
    </source>
</evidence>
<evidence type="ECO:0000256" key="10">
    <source>
        <dbReference type="ARBA" id="ARBA00022842"/>
    </source>
</evidence>
<dbReference type="GO" id="GO:0000287">
    <property type="term" value="F:magnesium ion binding"/>
    <property type="evidence" value="ECO:0007669"/>
    <property type="project" value="UniProtKB-UniRule"/>
</dbReference>
<gene>
    <name evidence="16" type="primary">dinB</name>
    <name evidence="21" type="ordered locus">Caci_1646</name>
</gene>
<dbReference type="SUPFAM" id="SSF56672">
    <property type="entry name" value="DNA/RNA polymerases"/>
    <property type="match status" value="1"/>
</dbReference>
<dbReference type="HAMAP" id="MF_01113">
    <property type="entry name" value="DNApol_IV"/>
    <property type="match status" value="1"/>
</dbReference>
<keyword evidence="8 16" id="KW-0479">Metal-binding</keyword>
<feature type="region of interest" description="Disordered" evidence="17">
    <location>
        <begin position="386"/>
        <end position="621"/>
    </location>
</feature>
<dbReference type="SUPFAM" id="SSF55729">
    <property type="entry name" value="Acyl-CoA N-acyltransferases (Nat)"/>
    <property type="match status" value="1"/>
</dbReference>
<dbReference type="Gene3D" id="3.40.630.30">
    <property type="match status" value="1"/>
</dbReference>
<keyword evidence="13 16" id="KW-0234">DNA repair</keyword>
<reference evidence="21 22" key="1">
    <citation type="journal article" date="2009" name="Stand. Genomic Sci.">
        <title>Complete genome sequence of Catenulispora acidiphila type strain (ID 139908).</title>
        <authorList>
            <person name="Copeland A."/>
            <person name="Lapidus A."/>
            <person name="Glavina Del Rio T."/>
            <person name="Nolan M."/>
            <person name="Lucas S."/>
            <person name="Chen F."/>
            <person name="Tice H."/>
            <person name="Cheng J.F."/>
            <person name="Bruce D."/>
            <person name="Goodwin L."/>
            <person name="Pitluck S."/>
            <person name="Mikhailova N."/>
            <person name="Pati A."/>
            <person name="Ivanova N."/>
            <person name="Mavromatis K."/>
            <person name="Chen A."/>
            <person name="Palaniappan K."/>
            <person name="Chain P."/>
            <person name="Land M."/>
            <person name="Hauser L."/>
            <person name="Chang Y.J."/>
            <person name="Jeffries C.D."/>
            <person name="Chertkov O."/>
            <person name="Brettin T."/>
            <person name="Detter J.C."/>
            <person name="Han C."/>
            <person name="Ali Z."/>
            <person name="Tindall B.J."/>
            <person name="Goker M."/>
            <person name="Bristow J."/>
            <person name="Eisen J.A."/>
            <person name="Markowitz V."/>
            <person name="Hugenholtz P."/>
            <person name="Kyrpides N.C."/>
            <person name="Klenk H.P."/>
        </authorList>
    </citation>
    <scope>NUCLEOTIDE SEQUENCE [LARGE SCALE GENOMIC DNA]</scope>
    <source>
        <strain evidence="22">DSM 44928 / JCM 14897 / NBRC 102108 / NRRL B-24433 / ID139908</strain>
    </source>
</reference>
<dbReference type="NCBIfam" id="NF002882">
    <property type="entry name" value="PRK03348.1"/>
    <property type="match status" value="1"/>
</dbReference>
<dbReference type="CDD" id="cd03586">
    <property type="entry name" value="PolY_Pol_IV_kappa"/>
    <property type="match status" value="1"/>
</dbReference>
<comment type="cofactor">
    <cofactor evidence="16">
        <name>Mg(2+)</name>
        <dbReference type="ChEBI" id="CHEBI:18420"/>
    </cofactor>
    <text evidence="16">Binds 2 magnesium ions per subunit.</text>
</comment>
<dbReference type="PROSITE" id="PS51186">
    <property type="entry name" value="GNAT"/>
    <property type="match status" value="1"/>
</dbReference>
<evidence type="ECO:0000259" key="20">
    <source>
        <dbReference type="PROSITE" id="PS51729"/>
    </source>
</evidence>
<dbReference type="eggNOG" id="COG0389">
    <property type="taxonomic scope" value="Bacteria"/>
</dbReference>
<dbReference type="InterPro" id="IPR000182">
    <property type="entry name" value="GNAT_dom"/>
</dbReference>
<keyword evidence="22" id="KW-1185">Reference proteome</keyword>
<evidence type="ECO:0000256" key="5">
    <source>
        <dbReference type="ARBA" id="ARBA00022679"/>
    </source>
</evidence>
<dbReference type="HOGENOM" id="CLU_340325_0_0_11"/>
<dbReference type="GO" id="GO:0003684">
    <property type="term" value="F:damaged DNA binding"/>
    <property type="evidence" value="ECO:0007669"/>
    <property type="project" value="InterPro"/>
</dbReference>
<feature type="active site" evidence="16">
    <location>
        <position position="111"/>
    </location>
</feature>
<dbReference type="GO" id="GO:0006281">
    <property type="term" value="P:DNA repair"/>
    <property type="evidence" value="ECO:0007669"/>
    <property type="project" value="UniProtKB-UniRule"/>
</dbReference>
<feature type="site" description="Substrate discrimination" evidence="16">
    <location>
        <position position="21"/>
    </location>
</feature>
<keyword evidence="6 16" id="KW-0548">Nucleotidyltransferase</keyword>
<evidence type="ECO:0000256" key="17">
    <source>
        <dbReference type="SAM" id="MobiDB-lite"/>
    </source>
</evidence>
<evidence type="ECO:0000313" key="21">
    <source>
        <dbReference type="EMBL" id="ACU70567.1"/>
    </source>
</evidence>
<dbReference type="Pfam" id="PF11799">
    <property type="entry name" value="IMS_C"/>
    <property type="match status" value="1"/>
</dbReference>
<feature type="domain" description="N-acetyltransferase" evidence="20">
    <location>
        <begin position="744"/>
        <end position="830"/>
    </location>
</feature>
<dbReference type="Pfam" id="PF00817">
    <property type="entry name" value="IMS"/>
    <property type="match status" value="1"/>
</dbReference>
<keyword evidence="4 16" id="KW-0963">Cytoplasm</keyword>
<feature type="compositionally biased region" description="Low complexity" evidence="17">
    <location>
        <begin position="554"/>
        <end position="568"/>
    </location>
</feature>
<dbReference type="Pfam" id="PF21999">
    <property type="entry name" value="IMS_HHH_1"/>
    <property type="match status" value="1"/>
</dbReference>
<dbReference type="Gene3D" id="3.30.1490.100">
    <property type="entry name" value="DNA polymerase, Y-family, little finger domain"/>
    <property type="match status" value="1"/>
</dbReference>
<evidence type="ECO:0000256" key="15">
    <source>
        <dbReference type="ARBA" id="ARBA00049244"/>
    </source>
</evidence>
<feature type="domain" description="UmuC" evidence="18">
    <location>
        <begin position="12"/>
        <end position="201"/>
    </location>
</feature>
<keyword evidence="12 16" id="KW-0238">DNA-binding</keyword>
<dbReference type="KEGG" id="cai:Caci_1646"/>
<feature type="binding site" evidence="16">
    <location>
        <position position="16"/>
    </location>
    <ligand>
        <name>Mg(2+)</name>
        <dbReference type="ChEBI" id="CHEBI:18420"/>
    </ligand>
</feature>
<dbReference type="GO" id="GO:0016747">
    <property type="term" value="F:acyltransferase activity, transferring groups other than amino-acyl groups"/>
    <property type="evidence" value="ECO:0007669"/>
    <property type="project" value="InterPro"/>
</dbReference>
<evidence type="ECO:0000256" key="2">
    <source>
        <dbReference type="ARBA" id="ARBA00010945"/>
    </source>
</evidence>
<dbReference type="InParanoid" id="C7QBJ0"/>
<dbReference type="GO" id="GO:0005829">
    <property type="term" value="C:cytosol"/>
    <property type="evidence" value="ECO:0007669"/>
    <property type="project" value="TreeGrafter"/>
</dbReference>
<comment type="subunit">
    <text evidence="16">Monomer.</text>
</comment>
<dbReference type="CDD" id="cd04301">
    <property type="entry name" value="NAT_SF"/>
    <property type="match status" value="1"/>
</dbReference>
<dbReference type="Gene3D" id="3.40.1170.60">
    <property type="match status" value="1"/>
</dbReference>
<dbReference type="eggNOG" id="COG2388">
    <property type="taxonomic scope" value="Bacteria"/>
</dbReference>
<dbReference type="EC" id="2.7.7.7" evidence="16"/>
<evidence type="ECO:0000313" key="22">
    <source>
        <dbReference type="Proteomes" id="UP000000851"/>
    </source>
</evidence>
<dbReference type="EMBL" id="CP001700">
    <property type="protein sequence ID" value="ACU70567.1"/>
    <property type="molecule type" value="Genomic_DNA"/>
</dbReference>
<keyword evidence="5 16" id="KW-0808">Transferase</keyword>
<comment type="catalytic activity">
    <reaction evidence="15 16">
        <text>DNA(n) + a 2'-deoxyribonucleoside 5'-triphosphate = DNA(n+1) + diphosphate</text>
        <dbReference type="Rhea" id="RHEA:22508"/>
        <dbReference type="Rhea" id="RHEA-COMP:17339"/>
        <dbReference type="Rhea" id="RHEA-COMP:17340"/>
        <dbReference type="ChEBI" id="CHEBI:33019"/>
        <dbReference type="ChEBI" id="CHEBI:61560"/>
        <dbReference type="ChEBI" id="CHEBI:173112"/>
        <dbReference type="EC" id="2.7.7.7"/>
    </reaction>
</comment>
<dbReference type="SUPFAM" id="SSF100879">
    <property type="entry name" value="Lesion bypass DNA polymerase (Y-family), little finger domain"/>
    <property type="match status" value="1"/>
</dbReference>
<dbReference type="PROSITE" id="PS50173">
    <property type="entry name" value="UMUC"/>
    <property type="match status" value="1"/>
</dbReference>
<evidence type="ECO:0000256" key="3">
    <source>
        <dbReference type="ARBA" id="ARBA00022457"/>
    </source>
</evidence>
<dbReference type="GO" id="GO:0006261">
    <property type="term" value="P:DNA-templated DNA replication"/>
    <property type="evidence" value="ECO:0007669"/>
    <property type="project" value="UniProtKB-UniRule"/>
</dbReference>
<feature type="binding site" evidence="16">
    <location>
        <position position="110"/>
    </location>
    <ligand>
        <name>Mg(2+)</name>
        <dbReference type="ChEBI" id="CHEBI:18420"/>
    </ligand>
</feature>
<dbReference type="eggNOG" id="COG3266">
    <property type="taxonomic scope" value="Bacteria"/>
</dbReference>
<organism evidence="21 22">
    <name type="scientific">Catenulispora acidiphila (strain DSM 44928 / JCM 14897 / NBRC 102108 / NRRL B-24433 / ID139908)</name>
    <dbReference type="NCBI Taxonomy" id="479433"/>
    <lineage>
        <taxon>Bacteria</taxon>
        <taxon>Bacillati</taxon>
        <taxon>Actinomycetota</taxon>
        <taxon>Actinomycetes</taxon>
        <taxon>Catenulisporales</taxon>
        <taxon>Catenulisporaceae</taxon>
        <taxon>Catenulispora</taxon>
    </lineage>
</organism>
<keyword evidence="7 16" id="KW-0235">DNA replication</keyword>
<feature type="compositionally biased region" description="Low complexity" evidence="17">
    <location>
        <begin position="518"/>
        <end position="530"/>
    </location>
</feature>
<dbReference type="GO" id="GO:0042276">
    <property type="term" value="P:error-prone translesion synthesis"/>
    <property type="evidence" value="ECO:0007669"/>
    <property type="project" value="TreeGrafter"/>
</dbReference>
<comment type="function">
    <text evidence="14 16">Poorly processive, error-prone DNA polymerase involved in untargeted mutagenesis. Copies undamaged DNA at stalled replication forks, which arise in vivo from mismatched or misaligned primer ends. These misaligned primers can be extended by PolIV. Exhibits no 3'-5' exonuclease (proofreading) activity. May be involved in translesional synthesis, in conjunction with the beta clamp from PolIII.</text>
</comment>
<evidence type="ECO:0000256" key="6">
    <source>
        <dbReference type="ARBA" id="ARBA00022695"/>
    </source>
</evidence>
<dbReference type="InterPro" id="IPR043128">
    <property type="entry name" value="Rev_trsase/Diguanyl_cyclase"/>
</dbReference>
<keyword evidence="10 16" id="KW-0460">Magnesium</keyword>
<sequence length="834" mass="87319">MHDGDVRRLPSIFHVDLDAFYASVEQLHKPSLRGKPVVVGGIGNRGVVSTASYEARAFGVHSALATGIARRRAPNAAYLIPRFGAYQAYSERVMALMHELSPLVEPLSLDEAFIDISHLFGSLDTTTPHNATLEARRIAEDLRTRIKNETGLTASVGAGTSKLIAKIASDAEKPDGLVVIEPGTEQTWLDPLPVRALWGVGPATAERLRKIGATTVADLRTLSLTELTTVVGASYGTTLYAIARGQDDRDVSTDREMKSVSVEDTYAEDLLDPATITAHMDDLVTRLSTRIRKAGRSGRTITIKVRGHDFTTVSRSETTPNPTDDLTTIRAATHRMLPGAVAAATQSVPGIRLLGVGLTGLAEWAQVDLFTAAEDLDAALEIWEHAADPTPPKAPPTDDDFDMPRGILTREPPRAESSEATPTPGITATATPTTVSTASATADPAESTDRPIGDPAAMSPTDSAPDPTADSSATTPGDRPGSAPDSSTTTPADQPDPGHSPTADSSATTPGDQPDPASSPTTESGTTTPGDRPDPGPSPTAGSNATASGDRPDPASSPTAGSSATSSAEQPDPGPSPTADSSATTSADQPGSAPDSTADSTTTTSVGQPDPAPSPNPADVMTPVATVEGERSPRQFGPLPPGTRGAVEAAVGERRFLPGQDVVHEEFGGGWVQGSGLGRVTVRFESPWSGVGRIKTLRAEDGALQLVDAASVAREALARLVAHAPEPGVSIGSMTDEPTKTEVVDNELEDRFELWYGDRLAGFASYRRRGGGTVFVHTVIEPEFEGKGLGSVLARQALDATVARGEEIIPVCPFISAYLRKHPEYDEHVQWPAP</sequence>
<dbReference type="PROSITE" id="PS51729">
    <property type="entry name" value="GNAT_YJDJ"/>
    <property type="match status" value="1"/>
</dbReference>
<dbReference type="AlphaFoldDB" id="C7QBJ0"/>
<keyword evidence="3 16" id="KW-0515">Mutator protein</keyword>
<protein>
    <recommendedName>
        <fullName evidence="16">DNA polymerase IV</fullName>
        <shortName evidence="16">Pol IV</shortName>
        <ecNumber evidence="16">2.7.7.7</ecNumber>
    </recommendedName>
</protein>
<dbReference type="Gene3D" id="3.30.70.270">
    <property type="match status" value="1"/>
</dbReference>
<keyword evidence="9 16" id="KW-0227">DNA damage</keyword>
<evidence type="ECO:0000256" key="14">
    <source>
        <dbReference type="ARBA" id="ARBA00025589"/>
    </source>
</evidence>
<dbReference type="InterPro" id="IPR022880">
    <property type="entry name" value="DNApol_IV"/>
</dbReference>
<dbReference type="InterPro" id="IPR036775">
    <property type="entry name" value="DNA_pol_Y-fam_lit_finger_sf"/>
</dbReference>
<dbReference type="Pfam" id="PF14542">
    <property type="entry name" value="Acetyltransf_CG"/>
    <property type="match status" value="1"/>
</dbReference>
<comment type="similarity">
    <text evidence="2 16">Belongs to the DNA polymerase type-Y family.</text>
</comment>
<evidence type="ECO:0000256" key="13">
    <source>
        <dbReference type="ARBA" id="ARBA00023204"/>
    </source>
</evidence>
<dbReference type="PANTHER" id="PTHR11076">
    <property type="entry name" value="DNA REPAIR POLYMERASE UMUC / TRANSFERASE FAMILY MEMBER"/>
    <property type="match status" value="1"/>
</dbReference>
<dbReference type="GO" id="GO:0009432">
    <property type="term" value="P:SOS response"/>
    <property type="evidence" value="ECO:0007669"/>
    <property type="project" value="TreeGrafter"/>
</dbReference>
<feature type="compositionally biased region" description="Polar residues" evidence="17">
    <location>
        <begin position="502"/>
        <end position="511"/>
    </location>
</feature>
<proteinExistence type="inferred from homology"/>
<evidence type="ECO:0000256" key="16">
    <source>
        <dbReference type="HAMAP-Rule" id="MF_01113"/>
    </source>
</evidence>
<dbReference type="InterPro" id="IPR031165">
    <property type="entry name" value="GNAT_YJDJ"/>
</dbReference>
<dbReference type="InterPro" id="IPR016181">
    <property type="entry name" value="Acyl_CoA_acyltransferase"/>
</dbReference>
<name>C7QBJ0_CATAD</name>
<keyword evidence="11 16" id="KW-0239">DNA-directed DNA polymerase</keyword>
<accession>C7QBJ0</accession>
<evidence type="ECO:0000256" key="1">
    <source>
        <dbReference type="ARBA" id="ARBA00004496"/>
    </source>
</evidence>
<evidence type="ECO:0000259" key="18">
    <source>
        <dbReference type="PROSITE" id="PS50173"/>
    </source>
</evidence>
<dbReference type="FunCoup" id="C7QBJ0">
    <property type="interactions" value="300"/>
</dbReference>
<dbReference type="NCBIfam" id="NF002677">
    <property type="entry name" value="PRK02406.1"/>
    <property type="match status" value="1"/>
</dbReference>
<dbReference type="PANTHER" id="PTHR11076:SF33">
    <property type="entry name" value="DNA POLYMERASE KAPPA"/>
    <property type="match status" value="1"/>
</dbReference>